<keyword evidence="3" id="KW-1185">Reference proteome</keyword>
<dbReference type="InterPro" id="IPR006578">
    <property type="entry name" value="MADF-dom"/>
</dbReference>
<dbReference type="PROSITE" id="PS51029">
    <property type="entry name" value="MADF"/>
    <property type="match status" value="1"/>
</dbReference>
<dbReference type="RefSeq" id="XP_031768735.1">
    <property type="nucleotide sequence ID" value="XM_031912875.2"/>
</dbReference>
<evidence type="ECO:0000313" key="4">
    <source>
        <dbReference type="RefSeq" id="XP_031768735.1"/>
    </source>
</evidence>
<feature type="region of interest" description="Disordered" evidence="1">
    <location>
        <begin position="218"/>
        <end position="259"/>
    </location>
</feature>
<accession>A0A6J3CAA5</accession>
<gene>
    <name evidence="4" type="primary">LOC116413460</name>
</gene>
<dbReference type="SMART" id="SM00595">
    <property type="entry name" value="MADF"/>
    <property type="match status" value="1"/>
</dbReference>
<name>A0A6J3CAA5_GALME</name>
<evidence type="ECO:0000313" key="3">
    <source>
        <dbReference type="Proteomes" id="UP001652740"/>
    </source>
</evidence>
<evidence type="ECO:0000256" key="1">
    <source>
        <dbReference type="SAM" id="MobiDB-lite"/>
    </source>
</evidence>
<dbReference type="InParanoid" id="A0A6J3CAA5"/>
<dbReference type="GO" id="GO:0005634">
    <property type="term" value="C:nucleus"/>
    <property type="evidence" value="ECO:0007669"/>
    <property type="project" value="TreeGrafter"/>
</dbReference>
<dbReference type="KEGG" id="gmw:116413460"/>
<dbReference type="PANTHER" id="PTHR12243:SF67">
    <property type="entry name" value="COREPRESSOR OF PANGOLIN, ISOFORM A-RELATED"/>
    <property type="match status" value="1"/>
</dbReference>
<dbReference type="Pfam" id="PF10545">
    <property type="entry name" value="MADF_DNA_bdg"/>
    <property type="match status" value="1"/>
</dbReference>
<sequence>MTSILTLSKQQEKLIELVKQRPLLYDLCDVDNKNRVKKAKAWLDIAKEMGSNDVSLWRYKWKGLKDNYTKYKKYNETSAGQAYKKYKNWPWADNMKFLDNYNTAKKTIEIRRINQDDLAEMYNRDSHHNAVIENSPVEEFQDSGEGFESIDSSKISGTLQNNPQLPNERCGLIEKLDGTDLFFLSYSQTFKTLPSRMQTMLKLEIATLFARYETIISDGRPPESINSPQTMREVHENYDEESLNDPLTDVSVKQESPWA</sequence>
<proteinExistence type="predicted"/>
<dbReference type="OrthoDB" id="6081971at2759"/>
<dbReference type="GeneID" id="116413460"/>
<dbReference type="AlphaFoldDB" id="A0A6J3CAA5"/>
<reference evidence="4" key="1">
    <citation type="submission" date="2025-08" db="UniProtKB">
        <authorList>
            <consortium name="RefSeq"/>
        </authorList>
    </citation>
    <scope>IDENTIFICATION</scope>
    <source>
        <tissue evidence="4">Whole larvae</tissue>
    </source>
</reference>
<organism evidence="3 4">
    <name type="scientific">Galleria mellonella</name>
    <name type="common">Greater wax moth</name>
    <dbReference type="NCBI Taxonomy" id="7137"/>
    <lineage>
        <taxon>Eukaryota</taxon>
        <taxon>Metazoa</taxon>
        <taxon>Ecdysozoa</taxon>
        <taxon>Arthropoda</taxon>
        <taxon>Hexapoda</taxon>
        <taxon>Insecta</taxon>
        <taxon>Pterygota</taxon>
        <taxon>Neoptera</taxon>
        <taxon>Endopterygota</taxon>
        <taxon>Lepidoptera</taxon>
        <taxon>Glossata</taxon>
        <taxon>Ditrysia</taxon>
        <taxon>Pyraloidea</taxon>
        <taxon>Pyralidae</taxon>
        <taxon>Galleriinae</taxon>
        <taxon>Galleria</taxon>
    </lineage>
</organism>
<dbReference type="InterPro" id="IPR039353">
    <property type="entry name" value="TF_Adf1"/>
</dbReference>
<dbReference type="PANTHER" id="PTHR12243">
    <property type="entry name" value="MADF DOMAIN TRANSCRIPTION FACTOR"/>
    <property type="match status" value="1"/>
</dbReference>
<dbReference type="Proteomes" id="UP001652740">
    <property type="component" value="Unplaced"/>
</dbReference>
<evidence type="ECO:0000259" key="2">
    <source>
        <dbReference type="PROSITE" id="PS51029"/>
    </source>
</evidence>
<dbReference type="GO" id="GO:0006357">
    <property type="term" value="P:regulation of transcription by RNA polymerase II"/>
    <property type="evidence" value="ECO:0007669"/>
    <property type="project" value="TreeGrafter"/>
</dbReference>
<dbReference type="GO" id="GO:0005667">
    <property type="term" value="C:transcription regulator complex"/>
    <property type="evidence" value="ECO:0007669"/>
    <property type="project" value="TreeGrafter"/>
</dbReference>
<feature type="domain" description="MADF" evidence="2">
    <location>
        <begin position="13"/>
        <end position="103"/>
    </location>
</feature>
<protein>
    <submittedName>
        <fullName evidence="4">Uncharacterized protein LOC116413460</fullName>
    </submittedName>
</protein>